<dbReference type="PROSITE" id="PS00892">
    <property type="entry name" value="HIT_1"/>
    <property type="match status" value="1"/>
</dbReference>
<dbReference type="PRINTS" id="PR00332">
    <property type="entry name" value="HISTRIAD"/>
</dbReference>
<dbReference type="InterPro" id="IPR036265">
    <property type="entry name" value="HIT-like_sf"/>
</dbReference>
<dbReference type="Pfam" id="PF01230">
    <property type="entry name" value="HIT"/>
    <property type="match status" value="1"/>
</dbReference>
<keyword evidence="2" id="KW-0378">Hydrolase</keyword>
<dbReference type="EMBL" id="LNQE01001536">
    <property type="protein sequence ID" value="KUG15729.1"/>
    <property type="molecule type" value="Genomic_DNA"/>
</dbReference>
<dbReference type="InterPro" id="IPR019808">
    <property type="entry name" value="Histidine_triad_CS"/>
</dbReference>
<dbReference type="Gene3D" id="3.30.428.10">
    <property type="entry name" value="HIT-like"/>
    <property type="match status" value="1"/>
</dbReference>
<dbReference type="PANTHER" id="PTHR42997">
    <property type="entry name" value="HIT FAMILY HYDROLASE"/>
    <property type="match status" value="1"/>
</dbReference>
<evidence type="ECO:0000259" key="1">
    <source>
        <dbReference type="PROSITE" id="PS51084"/>
    </source>
</evidence>
<dbReference type="InterPro" id="IPR001310">
    <property type="entry name" value="Histidine_triad_HIT"/>
</dbReference>
<accession>A0A0W8F4H9</accession>
<dbReference type="PROSITE" id="PS51084">
    <property type="entry name" value="HIT_2"/>
    <property type="match status" value="1"/>
</dbReference>
<reference evidence="2" key="1">
    <citation type="journal article" date="2015" name="Proc. Natl. Acad. Sci. U.S.A.">
        <title>Networks of energetic and metabolic interactions define dynamics in microbial communities.</title>
        <authorList>
            <person name="Embree M."/>
            <person name="Liu J.K."/>
            <person name="Al-Bassam M.M."/>
            <person name="Zengler K."/>
        </authorList>
    </citation>
    <scope>NUCLEOTIDE SEQUENCE</scope>
</reference>
<organism evidence="2">
    <name type="scientific">hydrocarbon metagenome</name>
    <dbReference type="NCBI Taxonomy" id="938273"/>
    <lineage>
        <taxon>unclassified sequences</taxon>
        <taxon>metagenomes</taxon>
        <taxon>ecological metagenomes</taxon>
    </lineage>
</organism>
<dbReference type="GO" id="GO:0016787">
    <property type="term" value="F:hydrolase activity"/>
    <property type="evidence" value="ECO:0007669"/>
    <property type="project" value="UniProtKB-KW"/>
</dbReference>
<feature type="domain" description="HIT" evidence="1">
    <location>
        <begin position="4"/>
        <end position="110"/>
    </location>
</feature>
<dbReference type="InterPro" id="IPR052908">
    <property type="entry name" value="AP-4-A_phosphorylase"/>
</dbReference>
<comment type="caution">
    <text evidence="2">The sequence shown here is derived from an EMBL/GenBank/DDBJ whole genome shotgun (WGS) entry which is preliminary data.</text>
</comment>
<dbReference type="InterPro" id="IPR011146">
    <property type="entry name" value="HIT-like"/>
</dbReference>
<sequence length="125" mass="13846">MGRLNCPFCTPSPDDVIIDHDLAYALYDGYPVNPGHVLVIPRRHVAGWFEATGQEQQALLAVLHRVKELLDERYHPDGYNIGINVGEAAGQTVMHLHIHVIPRYNGDVGDPRGGVRGVIPEKQGY</sequence>
<dbReference type="SUPFAM" id="SSF54197">
    <property type="entry name" value="HIT-like"/>
    <property type="match status" value="1"/>
</dbReference>
<gene>
    <name evidence="2" type="ORF">ASZ90_014596</name>
</gene>
<dbReference type="AlphaFoldDB" id="A0A0W8F4H9"/>
<proteinExistence type="predicted"/>
<evidence type="ECO:0000313" key="2">
    <source>
        <dbReference type="EMBL" id="KUG15729.1"/>
    </source>
</evidence>
<name>A0A0W8F4H9_9ZZZZ</name>
<dbReference type="PANTHER" id="PTHR42997:SF1">
    <property type="entry name" value="AP-4-A PHOSPHORYLASE"/>
    <property type="match status" value="1"/>
</dbReference>
<protein>
    <submittedName>
        <fullName evidence="2">Hit family hydrolase</fullName>
    </submittedName>
</protein>